<dbReference type="EMBL" id="CAJVPZ010090122">
    <property type="protein sequence ID" value="CAG8814643.1"/>
    <property type="molecule type" value="Genomic_DNA"/>
</dbReference>
<feature type="non-terminal residue" evidence="1">
    <location>
        <position position="1"/>
    </location>
</feature>
<dbReference type="AlphaFoldDB" id="A0A9N9PF96"/>
<sequence length="190" mass="21898">ELLYEISQKEYKNETNTYPQNSTIKYKGFGQSMIYRIISEGKYPLDNKLAYTKKPFQYKIPNDYKVEATYDKKIQKTIVCSIKYYGQKPVFRIKYGENPVKQVESDKSTSAVANAYQAAIEKKQVIPVSSVLPLAEIDLNQKIVKNKGTKWNMTFLFGLQLQQIKEVREACQIARGIKPYSLLSNSGQRN</sequence>
<comment type="caution">
    <text evidence="1">The sequence shown here is derived from an EMBL/GenBank/DDBJ whole genome shotgun (WGS) entry which is preliminary data.</text>
</comment>
<protein>
    <submittedName>
        <fullName evidence="1">9683_t:CDS:1</fullName>
    </submittedName>
</protein>
<dbReference type="Proteomes" id="UP000789396">
    <property type="component" value="Unassembled WGS sequence"/>
</dbReference>
<gene>
    <name evidence="1" type="ORF">RFULGI_LOCUS19122</name>
</gene>
<accession>A0A9N9PF96</accession>
<reference evidence="1" key="1">
    <citation type="submission" date="2021-06" db="EMBL/GenBank/DDBJ databases">
        <authorList>
            <person name="Kallberg Y."/>
            <person name="Tangrot J."/>
            <person name="Rosling A."/>
        </authorList>
    </citation>
    <scope>NUCLEOTIDE SEQUENCE</scope>
    <source>
        <strain evidence="1">IN212</strain>
    </source>
</reference>
<dbReference type="OrthoDB" id="2446598at2759"/>
<dbReference type="Gene3D" id="3.30.160.360">
    <property type="match status" value="1"/>
</dbReference>
<organism evidence="1 2">
    <name type="scientific">Racocetra fulgida</name>
    <dbReference type="NCBI Taxonomy" id="60492"/>
    <lineage>
        <taxon>Eukaryota</taxon>
        <taxon>Fungi</taxon>
        <taxon>Fungi incertae sedis</taxon>
        <taxon>Mucoromycota</taxon>
        <taxon>Glomeromycotina</taxon>
        <taxon>Glomeromycetes</taxon>
        <taxon>Diversisporales</taxon>
        <taxon>Gigasporaceae</taxon>
        <taxon>Racocetra</taxon>
    </lineage>
</organism>
<name>A0A9N9PF96_9GLOM</name>
<keyword evidence="2" id="KW-1185">Reference proteome</keyword>
<evidence type="ECO:0000313" key="2">
    <source>
        <dbReference type="Proteomes" id="UP000789396"/>
    </source>
</evidence>
<evidence type="ECO:0000313" key="1">
    <source>
        <dbReference type="EMBL" id="CAG8814643.1"/>
    </source>
</evidence>
<proteinExistence type="predicted"/>
<feature type="non-terminal residue" evidence="1">
    <location>
        <position position="190"/>
    </location>
</feature>